<keyword evidence="1" id="KW-0175">Coiled coil</keyword>
<keyword evidence="4" id="KW-1185">Reference proteome</keyword>
<feature type="compositionally biased region" description="Acidic residues" evidence="2">
    <location>
        <begin position="551"/>
        <end position="570"/>
    </location>
</feature>
<gene>
    <name evidence="3" type="ORF">EMPS_04245</name>
</gene>
<dbReference type="Proteomes" id="UP000827284">
    <property type="component" value="Unassembled WGS sequence"/>
</dbReference>
<evidence type="ECO:0000313" key="3">
    <source>
        <dbReference type="EMBL" id="GJJ71888.1"/>
    </source>
</evidence>
<name>A0A9P3LVA7_9FUNG</name>
<sequence>MESGEESSIVDLDPLNSVSQTGSLLNSGDTQMEFLEEIALSFVTDALFLEKANALLLNEQQQSETLQIRAESIVRDGGASFPLNDNVDKTLYILQRQFGLVVDETSDTLSAYIAALMNKTVHATFQLIAPESNIDIPPSNLLLRVIAQQLGLTIIVLSTRSMALQYGNDFSSTIVLLEAVDAFKSVRTYTPLSCASCTPVYTATPSPTAELSLNPIAKFRDHKRARHTKDKGIVNVVVGKKCIRERCEIVLRGLVKAAAQTAFDTAMKGKIACPPDLSLLMEQKFPALEKRELGRNRVPPHIVQEAVRDMELKTGQPVGSVTTQAFKARLCEENSDFSSIKVYLETAEEKLRQIWDGYVLEHQHNGTQASVLAPASTSSSPSSGSIQNSEPSKEGADEEQELRMCDASLGKILRPGIYKEAERILTDKQTRVSNYIDEVQVALRKAAIVTCQGLLHTQSENVDLKSFLPKDFKIRDLSLEKNPVVSIGIVSSTFMTKFVKTKDHDSDIDSDLLNLFDQATIQHLSSRLISTASASEPPPKKQKLDSGDIAPADDEDDEEEDNQEDDGDDNTEVKDVGGAKTSKGRVHPAWDTLASIVQQTTTTTIDYTKAPQGMGQVKNEMIRTMATNMKNIWSGDIYGHVKKAVVRYLVRIHLRPLSEKWFREYKQKMAEEKRKEARRRKSIPRSRHKQARRRHRSLLNQLDHTIHKCELHWSGSTLYVRDQESEATDVEVEHPSLSDGMVSLTPSSRVSRVQKLLYLIGNGPLPFNAESAAAPTEGGHDLLDAEEIDDQDDEVGFELDGIDCQEEDEDGFDEVVAELEVSETVNEQQAKQARKAEPTSKHVKGLEVVICKLLDLSEADLPTVITDDDFRAYLFTGHKFLHDEIKVAAGIVNLLRPFAPRKDQSGHIPRHILATGPFVYLANLLLRAMGFQDFTREISPISSAGSIHAIPLGSIGLTQVLCCPDKGHFDVHSQRGELLSKPELAVDHSSLIFAAFFKMETVNSICKAHGLEFANRMMFVDHQTVRILGRKTKLGAPSDLTKKKKGKKATRKNWQPSDADLRQLKLEESKLDKSTAKERAAELGEAIKDSEIDMKGLNRQAAKLELSVKKYKSELQQLKGDDHMADESAEVEDCLNKDRQELYDIRRQIIPQKVALKNLRQKKYDYDRYSKSSLSAPSKKKDREQPDAPTMTTPTLSRPGCMNKTESVDISTLLRDIDANNADPTARKVQLVPGGTDPGSHILFNTVPVPMASLIKLQNRFEVLADGKDPDDGLPSLESMKFPDAHQTTTQQLRHHAGLNKRAEKRRRLISSNRAVSDAHSLLAENSIKKAHCIQDVEQAQTIRRGTRTTLQGFEQSKKMRNSRRRGELELKRTYDRAAAEERKAFGKQPCGEDAFTKKLEKNGQCTSCNTHHRPELLPDP</sequence>
<feature type="region of interest" description="Disordered" evidence="2">
    <location>
        <begin position="671"/>
        <end position="697"/>
    </location>
</feature>
<reference evidence="3" key="2">
    <citation type="journal article" date="2022" name="Microbiol. Resour. Announc.">
        <title>Whole-Genome Sequence of Entomortierella parvispora E1425, a Mucoromycotan Fungus Associated with Burkholderiaceae-Related Endosymbiotic Bacteria.</title>
        <authorList>
            <person name="Herlambang A."/>
            <person name="Guo Y."/>
            <person name="Takashima Y."/>
            <person name="Narisawa K."/>
            <person name="Ohta H."/>
            <person name="Nishizawa T."/>
        </authorList>
    </citation>
    <scope>NUCLEOTIDE SEQUENCE</scope>
    <source>
        <strain evidence="3">E1425</strain>
    </source>
</reference>
<comment type="caution">
    <text evidence="3">The sequence shown here is derived from an EMBL/GenBank/DDBJ whole genome shotgun (WGS) entry which is preliminary data.</text>
</comment>
<organism evidence="3 4">
    <name type="scientific">Entomortierella parvispora</name>
    <dbReference type="NCBI Taxonomy" id="205924"/>
    <lineage>
        <taxon>Eukaryota</taxon>
        <taxon>Fungi</taxon>
        <taxon>Fungi incertae sedis</taxon>
        <taxon>Mucoromycota</taxon>
        <taxon>Mortierellomycotina</taxon>
        <taxon>Mortierellomycetes</taxon>
        <taxon>Mortierellales</taxon>
        <taxon>Mortierellaceae</taxon>
        <taxon>Entomortierella</taxon>
    </lineage>
</organism>
<feature type="compositionally biased region" description="Basic residues" evidence="2">
    <location>
        <begin position="1042"/>
        <end position="1051"/>
    </location>
</feature>
<feature type="region of interest" description="Disordered" evidence="2">
    <location>
        <begin position="530"/>
        <end position="585"/>
    </location>
</feature>
<feature type="region of interest" description="Disordered" evidence="2">
    <location>
        <begin position="369"/>
        <end position="401"/>
    </location>
</feature>
<feature type="region of interest" description="Disordered" evidence="2">
    <location>
        <begin position="1036"/>
        <end position="1055"/>
    </location>
</feature>
<proteinExistence type="predicted"/>
<feature type="compositionally biased region" description="Low complexity" evidence="2">
    <location>
        <begin position="369"/>
        <end position="390"/>
    </location>
</feature>
<dbReference type="OrthoDB" id="2424936at2759"/>
<evidence type="ECO:0000313" key="4">
    <source>
        <dbReference type="Proteomes" id="UP000827284"/>
    </source>
</evidence>
<protein>
    <submittedName>
        <fullName evidence="3">Uncharacterized protein</fullName>
    </submittedName>
</protein>
<feature type="region of interest" description="Disordered" evidence="2">
    <location>
        <begin position="1168"/>
        <end position="1203"/>
    </location>
</feature>
<dbReference type="EMBL" id="BQFW01000006">
    <property type="protein sequence ID" value="GJJ71888.1"/>
    <property type="molecule type" value="Genomic_DNA"/>
</dbReference>
<evidence type="ECO:0000256" key="2">
    <source>
        <dbReference type="SAM" id="MobiDB-lite"/>
    </source>
</evidence>
<evidence type="ECO:0000256" key="1">
    <source>
        <dbReference type="SAM" id="Coils"/>
    </source>
</evidence>
<accession>A0A9P3LVA7</accession>
<feature type="coiled-coil region" evidence="1">
    <location>
        <begin position="1080"/>
        <end position="1121"/>
    </location>
</feature>
<feature type="compositionally biased region" description="Basic residues" evidence="2">
    <location>
        <begin position="676"/>
        <end position="697"/>
    </location>
</feature>
<reference evidence="3" key="1">
    <citation type="submission" date="2021-11" db="EMBL/GenBank/DDBJ databases">
        <authorList>
            <person name="Herlambang A."/>
            <person name="Guo Y."/>
            <person name="Takashima Y."/>
            <person name="Nishizawa T."/>
        </authorList>
    </citation>
    <scope>NUCLEOTIDE SEQUENCE</scope>
    <source>
        <strain evidence="3">E1425</strain>
    </source>
</reference>